<dbReference type="Proteomes" id="UP001642409">
    <property type="component" value="Unassembled WGS sequence"/>
</dbReference>
<evidence type="ECO:0000313" key="1">
    <source>
        <dbReference type="EMBL" id="CAI9961321.1"/>
    </source>
</evidence>
<reference evidence="1" key="1">
    <citation type="submission" date="2023-06" db="EMBL/GenBank/DDBJ databases">
        <authorList>
            <person name="Kurt Z."/>
        </authorList>
    </citation>
    <scope>NUCLEOTIDE SEQUENCE</scope>
</reference>
<proteinExistence type="predicted"/>
<name>A0AA86QKQ9_9EUKA</name>
<evidence type="ECO:0000313" key="3">
    <source>
        <dbReference type="Proteomes" id="UP001642409"/>
    </source>
</evidence>
<protein>
    <submittedName>
        <fullName evidence="1">Uncharacterized protein</fullName>
    </submittedName>
</protein>
<sequence length="756" mass="82653">MLLTLLSTQCTVQEKLEKLVESDISIQINYEGCNNVVFKANILVQYCFKQYILANSAITKNFKFLQAVNLNSQHNVFQSVQRIQNIIISSSIVHNQSAQTSFSTFGLSSIPRISQVSINVDLQSRYKVVAFLVGSQNQLTISYSTFNFSCVYSDNVSSILTIEDSLSLLHVDMYLYYIGQYVSGLVMSSFASTQILLKLSNIYGSLNGSVLTSQITAFDGTNANIQILSEKICISMPQNCPSCFFQSMTSCCREDAEIIPNNNFYSCACIDPFKTELNPQNPISTICVCIENYFAFNMQCEKCPTDSISQKNSNICTCINNNQVHSVNKNECICVPKYSSKINGTCTCQFVKSAINQETCYCLNGFSLVDQQDVSCQCETNKFIFGEMCIQCPQNAYSAINAKQCSCTQEFQVHITENNQCECQPTYSSKLANGSCSCPAGATISSSTCTCINGYNMQGNPASCSCGLNYFVNDLQCIACPVDANSTTLNSTDCTCIQEYQIHNIQSNLCSCTPLYSRKLSSGICACQLSGMSAINKDTCYCLNGFSLVAGYDIICTCEANKYINNSICISCPIDAFSSINASLCTCAKEYQIHNKYSNQCECQPTYSTKQVDGTCVCPAGATISSSTCTCINGYNMQGNPASCSCGQNYFLNNSQCIACPKDAYSTTINSSVCTCNYANQHHDKVSNSCVCTPLYSSKLVATGVCTCFDGAIIQGNTCFCINNFLLNTAKPYSCYCSSNFRSGDNGEFCVRSGSD</sequence>
<gene>
    <name evidence="1" type="ORF">HINF_LOCUS48966</name>
    <name evidence="2" type="ORF">HINF_LOCUS59546</name>
</gene>
<reference evidence="2 3" key="2">
    <citation type="submission" date="2024-07" db="EMBL/GenBank/DDBJ databases">
        <authorList>
            <person name="Akdeniz Z."/>
        </authorList>
    </citation>
    <scope>NUCLEOTIDE SEQUENCE [LARGE SCALE GENOMIC DNA]</scope>
</reference>
<dbReference type="SMART" id="SM01411">
    <property type="entry name" value="Ephrin_rec_like"/>
    <property type="match status" value="4"/>
</dbReference>
<organism evidence="1">
    <name type="scientific">Hexamita inflata</name>
    <dbReference type="NCBI Taxonomy" id="28002"/>
    <lineage>
        <taxon>Eukaryota</taxon>
        <taxon>Metamonada</taxon>
        <taxon>Diplomonadida</taxon>
        <taxon>Hexamitidae</taxon>
        <taxon>Hexamitinae</taxon>
        <taxon>Hexamita</taxon>
    </lineage>
</organism>
<dbReference type="EMBL" id="CAXDID020000342">
    <property type="protein sequence ID" value="CAL6079773.1"/>
    <property type="molecule type" value="Genomic_DNA"/>
</dbReference>
<dbReference type="EMBL" id="CATOUU010000939">
    <property type="protein sequence ID" value="CAI9961321.1"/>
    <property type="molecule type" value="Genomic_DNA"/>
</dbReference>
<comment type="caution">
    <text evidence="1">The sequence shown here is derived from an EMBL/GenBank/DDBJ whole genome shotgun (WGS) entry which is preliminary data.</text>
</comment>
<keyword evidence="3" id="KW-1185">Reference proteome</keyword>
<accession>A0AA86QKQ9</accession>
<dbReference type="AlphaFoldDB" id="A0AA86QKQ9"/>
<evidence type="ECO:0000313" key="2">
    <source>
        <dbReference type="EMBL" id="CAL6079773.1"/>
    </source>
</evidence>